<keyword evidence="5" id="KW-0627">Porphyrin biosynthesis</keyword>
<evidence type="ECO:0000256" key="2">
    <source>
        <dbReference type="ARBA" id="ARBA00012400"/>
    </source>
</evidence>
<keyword evidence="7" id="KW-0175">Coiled coil</keyword>
<dbReference type="InterPro" id="IPR028161">
    <property type="entry name" value="Met8-like"/>
</dbReference>
<evidence type="ECO:0000256" key="6">
    <source>
        <dbReference type="ARBA" id="ARBA00047561"/>
    </source>
</evidence>
<keyword evidence="4" id="KW-0520">NAD</keyword>
<comment type="caution">
    <text evidence="8">The sequence shown here is derived from an EMBL/GenBank/DDBJ whole genome shotgun (WGS) entry which is preliminary data.</text>
</comment>
<gene>
    <name evidence="8" type="ORF">EHS15_02845</name>
</gene>
<evidence type="ECO:0000256" key="7">
    <source>
        <dbReference type="SAM" id="Coils"/>
    </source>
</evidence>
<keyword evidence="3" id="KW-0560">Oxidoreductase</keyword>
<dbReference type="PANTHER" id="PTHR35330:SF1">
    <property type="entry name" value="SIROHEME BIOSYNTHESIS PROTEIN MET8"/>
    <property type="match status" value="1"/>
</dbReference>
<dbReference type="EMBL" id="RQHW01000010">
    <property type="protein sequence ID" value="TGN20548.1"/>
    <property type="molecule type" value="Genomic_DNA"/>
</dbReference>
<dbReference type="Proteomes" id="UP000298058">
    <property type="component" value="Unassembled WGS sequence"/>
</dbReference>
<organism evidence="8 9">
    <name type="scientific">Leptospira idonii</name>
    <dbReference type="NCBI Taxonomy" id="1193500"/>
    <lineage>
        <taxon>Bacteria</taxon>
        <taxon>Pseudomonadati</taxon>
        <taxon>Spirochaetota</taxon>
        <taxon>Spirochaetia</taxon>
        <taxon>Leptospirales</taxon>
        <taxon>Leptospiraceae</taxon>
        <taxon>Leptospira</taxon>
    </lineage>
</organism>
<evidence type="ECO:0000313" key="8">
    <source>
        <dbReference type="EMBL" id="TGN20548.1"/>
    </source>
</evidence>
<evidence type="ECO:0000313" key="9">
    <source>
        <dbReference type="Proteomes" id="UP000298058"/>
    </source>
</evidence>
<evidence type="ECO:0000256" key="4">
    <source>
        <dbReference type="ARBA" id="ARBA00023027"/>
    </source>
</evidence>
<dbReference type="InterPro" id="IPR006367">
    <property type="entry name" value="Sirohaem_synthase_N"/>
</dbReference>
<dbReference type="AlphaFoldDB" id="A0A4R9M7E9"/>
<comment type="catalytic activity">
    <reaction evidence="6">
        <text>precorrin-2 + NAD(+) = sirohydrochlorin + NADH + 2 H(+)</text>
        <dbReference type="Rhea" id="RHEA:15613"/>
        <dbReference type="ChEBI" id="CHEBI:15378"/>
        <dbReference type="ChEBI" id="CHEBI:57540"/>
        <dbReference type="ChEBI" id="CHEBI:57945"/>
        <dbReference type="ChEBI" id="CHEBI:58351"/>
        <dbReference type="ChEBI" id="CHEBI:58827"/>
        <dbReference type="EC" id="1.3.1.76"/>
    </reaction>
</comment>
<evidence type="ECO:0000256" key="1">
    <source>
        <dbReference type="ARBA" id="ARBA00005010"/>
    </source>
</evidence>
<dbReference type="SUPFAM" id="SSF75615">
    <property type="entry name" value="Siroheme synthase middle domains-like"/>
    <property type="match status" value="1"/>
</dbReference>
<dbReference type="SUPFAM" id="SSF51735">
    <property type="entry name" value="NAD(P)-binding Rossmann-fold domains"/>
    <property type="match status" value="1"/>
</dbReference>
<dbReference type="RefSeq" id="WP_135759035.1">
    <property type="nucleotide sequence ID" value="NZ_RQHW01000010.1"/>
</dbReference>
<dbReference type="PROSITE" id="PS51257">
    <property type="entry name" value="PROKAR_LIPOPROTEIN"/>
    <property type="match status" value="1"/>
</dbReference>
<comment type="pathway">
    <text evidence="1">Porphyrin-containing compound metabolism; siroheme biosynthesis; sirohydrochlorin from precorrin-2: step 1/1.</text>
</comment>
<reference evidence="8" key="1">
    <citation type="journal article" date="2019" name="PLoS Negl. Trop. Dis.">
        <title>Revisiting the worldwide diversity of Leptospira species in the environment.</title>
        <authorList>
            <person name="Vincent A.T."/>
            <person name="Schiettekatte O."/>
            <person name="Bourhy P."/>
            <person name="Veyrier F.J."/>
            <person name="Picardeau M."/>
        </authorList>
    </citation>
    <scope>NUCLEOTIDE SEQUENCE [LARGE SCALE GENOMIC DNA]</scope>
    <source>
        <strain evidence="8">201300427</strain>
    </source>
</reference>
<evidence type="ECO:0000256" key="5">
    <source>
        <dbReference type="ARBA" id="ARBA00023244"/>
    </source>
</evidence>
<dbReference type="Pfam" id="PF13241">
    <property type="entry name" value="NAD_binding_7"/>
    <property type="match status" value="1"/>
</dbReference>
<name>A0A4R9M7E9_9LEPT</name>
<dbReference type="PANTHER" id="PTHR35330">
    <property type="entry name" value="SIROHEME BIOSYNTHESIS PROTEIN MET8"/>
    <property type="match status" value="1"/>
</dbReference>
<protein>
    <recommendedName>
        <fullName evidence="2">precorrin-2 dehydrogenase</fullName>
        <ecNumber evidence="2">1.3.1.76</ecNumber>
    </recommendedName>
</protein>
<dbReference type="InterPro" id="IPR036291">
    <property type="entry name" value="NAD(P)-bd_dom_sf"/>
</dbReference>
<dbReference type="GO" id="GO:0004325">
    <property type="term" value="F:ferrochelatase activity"/>
    <property type="evidence" value="ECO:0007669"/>
    <property type="project" value="InterPro"/>
</dbReference>
<sequence length="196" mass="22710">MAKKYPIYLNLQNKNVLIVGAGTACLEKLQGLNGTEAKITIISREIKKEVQDWLLLHPEIKCEVRDVKEEDLQDRDVIFLATNHSETNKSLKEKANALRIWANSVDDPSHCDFYTSSLIDLGPVQFSISTDGKFAGLTAALRRLFEEVIPENEEDLFEKIFFMRKELKNKLPDEKERRKVLKEIISRLENEYFRKP</sequence>
<dbReference type="OrthoDB" id="9773765at2"/>
<keyword evidence="9" id="KW-1185">Reference proteome</keyword>
<evidence type="ECO:0000256" key="3">
    <source>
        <dbReference type="ARBA" id="ARBA00023002"/>
    </source>
</evidence>
<dbReference type="NCBIfam" id="TIGR01470">
    <property type="entry name" value="cysG_Nterm"/>
    <property type="match status" value="1"/>
</dbReference>
<dbReference type="GO" id="GO:0019354">
    <property type="term" value="P:siroheme biosynthetic process"/>
    <property type="evidence" value="ECO:0007669"/>
    <property type="project" value="UniProtKB-UniPathway"/>
</dbReference>
<feature type="coiled-coil region" evidence="7">
    <location>
        <begin position="164"/>
        <end position="191"/>
    </location>
</feature>
<accession>A0A4R9M7E9</accession>
<dbReference type="Gene3D" id="3.40.50.720">
    <property type="entry name" value="NAD(P)-binding Rossmann-like Domain"/>
    <property type="match status" value="1"/>
</dbReference>
<proteinExistence type="predicted"/>
<dbReference type="UniPathway" id="UPA00262">
    <property type="reaction ID" value="UER00222"/>
</dbReference>
<dbReference type="EC" id="1.3.1.76" evidence="2"/>
<dbReference type="GO" id="GO:0043115">
    <property type="term" value="F:precorrin-2 dehydrogenase activity"/>
    <property type="evidence" value="ECO:0007669"/>
    <property type="project" value="UniProtKB-EC"/>
</dbReference>